<keyword evidence="5" id="KW-1185">Reference proteome</keyword>
<dbReference type="InterPro" id="IPR050210">
    <property type="entry name" value="tRNA_Adenine-N(6)_MTase"/>
</dbReference>
<evidence type="ECO:0000256" key="2">
    <source>
        <dbReference type="ARBA" id="ARBA00022691"/>
    </source>
</evidence>
<keyword evidence="2" id="KW-0949">S-adenosyl-L-methionine</keyword>
<dbReference type="Gene3D" id="3.40.50.150">
    <property type="entry name" value="Vaccinia Virus protein VP39"/>
    <property type="match status" value="1"/>
</dbReference>
<evidence type="ECO:0000256" key="1">
    <source>
        <dbReference type="ARBA" id="ARBA00022603"/>
    </source>
</evidence>
<dbReference type="Pfam" id="PF05175">
    <property type="entry name" value="MTS"/>
    <property type="match status" value="1"/>
</dbReference>
<dbReference type="CDD" id="cd02440">
    <property type="entry name" value="AdoMet_MTases"/>
    <property type="match status" value="1"/>
</dbReference>
<dbReference type="SUPFAM" id="SSF53335">
    <property type="entry name" value="S-adenosyl-L-methionine-dependent methyltransferases"/>
    <property type="match status" value="1"/>
</dbReference>
<evidence type="ECO:0000313" key="5">
    <source>
        <dbReference type="Proteomes" id="UP001598138"/>
    </source>
</evidence>
<keyword evidence="1 4" id="KW-0808">Transferase</keyword>
<sequence>MAESRSIFQFKQFQLAHGSPGLKITTEACLFGAWAQQFASGNVLDIGTGCGLLACMIAQGNPSCTITGLEIQADVGVLARENVLILPYSIEIITESIQRFADHFDFIISNPPFFMDHLANPNASKQIAMHTDHLSPAELAEGISKNLNPDGQFAVLYPPFGMKQFEVEAKKLGLFINHLLEVKHQKDRETLRVMALGSRLTGVQKREMICIKNSDQSYTAEFIHLLKPYYLIFD</sequence>
<dbReference type="GO" id="GO:0032259">
    <property type="term" value="P:methylation"/>
    <property type="evidence" value="ECO:0007669"/>
    <property type="project" value="UniProtKB-KW"/>
</dbReference>
<dbReference type="InterPro" id="IPR002052">
    <property type="entry name" value="DNA_methylase_N6_adenine_CS"/>
</dbReference>
<dbReference type="GO" id="GO:0008168">
    <property type="term" value="F:methyltransferase activity"/>
    <property type="evidence" value="ECO:0007669"/>
    <property type="project" value="UniProtKB-KW"/>
</dbReference>
<gene>
    <name evidence="4" type="ORF">U0R10_10380</name>
</gene>
<evidence type="ECO:0000313" key="4">
    <source>
        <dbReference type="EMBL" id="MFD3395026.1"/>
    </source>
</evidence>
<accession>A0ABW6DE66</accession>
<dbReference type="PROSITE" id="PS00092">
    <property type="entry name" value="N6_MTASE"/>
    <property type="match status" value="1"/>
</dbReference>
<dbReference type="PANTHER" id="PTHR47739">
    <property type="entry name" value="TRNA1(VAL) (ADENINE(37)-N6)-METHYLTRANSFERASE"/>
    <property type="match status" value="1"/>
</dbReference>
<evidence type="ECO:0000259" key="3">
    <source>
        <dbReference type="Pfam" id="PF05175"/>
    </source>
</evidence>
<organism evidence="4 5">
    <name type="scientific">Aquirufa avitistagni</name>
    <dbReference type="NCBI Taxonomy" id="3104728"/>
    <lineage>
        <taxon>Bacteria</taxon>
        <taxon>Pseudomonadati</taxon>
        <taxon>Bacteroidota</taxon>
        <taxon>Cytophagia</taxon>
        <taxon>Cytophagales</taxon>
        <taxon>Flectobacillaceae</taxon>
        <taxon>Aquirufa</taxon>
    </lineage>
</organism>
<keyword evidence="1 4" id="KW-0489">Methyltransferase</keyword>
<name>A0ABW6DE66_9BACT</name>
<protein>
    <submittedName>
        <fullName evidence="4">Methyltransferase</fullName>
    </submittedName>
</protein>
<dbReference type="Proteomes" id="UP001598138">
    <property type="component" value="Unassembled WGS sequence"/>
</dbReference>
<dbReference type="PANTHER" id="PTHR47739:SF1">
    <property type="entry name" value="TRNA1(VAL) (ADENINE(37)-N6)-METHYLTRANSFERASE"/>
    <property type="match status" value="1"/>
</dbReference>
<dbReference type="EMBL" id="JBBKXZ010000004">
    <property type="protein sequence ID" value="MFD3395026.1"/>
    <property type="molecule type" value="Genomic_DNA"/>
</dbReference>
<dbReference type="RefSeq" id="WP_377983902.1">
    <property type="nucleotide sequence ID" value="NZ_JBBKXZ010000004.1"/>
</dbReference>
<dbReference type="InterPro" id="IPR029063">
    <property type="entry name" value="SAM-dependent_MTases_sf"/>
</dbReference>
<proteinExistence type="predicted"/>
<comment type="caution">
    <text evidence="4">The sequence shown here is derived from an EMBL/GenBank/DDBJ whole genome shotgun (WGS) entry which is preliminary data.</text>
</comment>
<feature type="domain" description="Methyltransferase small" evidence="3">
    <location>
        <begin position="39"/>
        <end position="128"/>
    </location>
</feature>
<dbReference type="InterPro" id="IPR007848">
    <property type="entry name" value="Small_mtfrase_dom"/>
</dbReference>
<reference evidence="4 5" key="1">
    <citation type="submission" date="2024-03" db="EMBL/GenBank/DDBJ databases">
        <title>Aquirufa genome sequencing.</title>
        <authorList>
            <person name="Pitt A."/>
            <person name="Hahn M.W."/>
        </authorList>
    </citation>
    <scope>NUCLEOTIDE SEQUENCE [LARGE SCALE GENOMIC DNA]</scope>
    <source>
        <strain evidence="4 5">OSTEICH-129V</strain>
    </source>
</reference>